<dbReference type="Proteomes" id="UP000580250">
    <property type="component" value="Unassembled WGS sequence"/>
</dbReference>
<accession>A0A6V7UBM8</accession>
<dbReference type="AlphaFoldDB" id="A0A6V7UBM8"/>
<organism evidence="1 2">
    <name type="scientific">Meloidogyne enterolobii</name>
    <name type="common">Root-knot nematode worm</name>
    <name type="synonym">Meloidogyne mayaguensis</name>
    <dbReference type="NCBI Taxonomy" id="390850"/>
    <lineage>
        <taxon>Eukaryota</taxon>
        <taxon>Metazoa</taxon>
        <taxon>Ecdysozoa</taxon>
        <taxon>Nematoda</taxon>
        <taxon>Chromadorea</taxon>
        <taxon>Rhabditida</taxon>
        <taxon>Tylenchina</taxon>
        <taxon>Tylenchomorpha</taxon>
        <taxon>Tylenchoidea</taxon>
        <taxon>Meloidogynidae</taxon>
        <taxon>Meloidogyninae</taxon>
        <taxon>Meloidogyne</taxon>
    </lineage>
</organism>
<evidence type="ECO:0000313" key="1">
    <source>
        <dbReference type="EMBL" id="CAD2152777.1"/>
    </source>
</evidence>
<sequence>MEDDNADTALDPGASAAAKSVVTSFNNGDSFKEPTFILDKFLNKHLRYTRKRIVYHPSEITTLCLTAENSIKKHYKDDSCIIKI</sequence>
<evidence type="ECO:0000313" key="2">
    <source>
        <dbReference type="Proteomes" id="UP000580250"/>
    </source>
</evidence>
<reference evidence="1 2" key="1">
    <citation type="submission" date="2020-08" db="EMBL/GenBank/DDBJ databases">
        <authorList>
            <person name="Koutsovoulos G."/>
            <person name="Danchin GJ E."/>
        </authorList>
    </citation>
    <scope>NUCLEOTIDE SEQUENCE [LARGE SCALE GENOMIC DNA]</scope>
</reference>
<name>A0A6V7UBM8_MELEN</name>
<dbReference type="EMBL" id="CAJEWN010000051">
    <property type="protein sequence ID" value="CAD2152777.1"/>
    <property type="molecule type" value="Genomic_DNA"/>
</dbReference>
<comment type="caution">
    <text evidence="1">The sequence shown here is derived from an EMBL/GenBank/DDBJ whole genome shotgun (WGS) entry which is preliminary data.</text>
</comment>
<proteinExistence type="predicted"/>
<protein>
    <submittedName>
        <fullName evidence="1">Uncharacterized protein</fullName>
    </submittedName>
</protein>
<gene>
    <name evidence="1" type="ORF">MENT_LOCUS10895</name>
</gene>